<dbReference type="Pfam" id="PF13524">
    <property type="entry name" value="Glyco_trans_1_2"/>
    <property type="match status" value="1"/>
</dbReference>
<name>A0A1G9BQE1_9FLAO</name>
<dbReference type="Gene3D" id="3.40.50.2000">
    <property type="entry name" value="Glycogen Phosphorylase B"/>
    <property type="match status" value="1"/>
</dbReference>
<proteinExistence type="predicted"/>
<dbReference type="AlphaFoldDB" id="A0A1G9BQE1"/>
<dbReference type="EMBL" id="FNEZ01000006">
    <property type="protein sequence ID" value="SDK41125.1"/>
    <property type="molecule type" value="Genomic_DNA"/>
</dbReference>
<evidence type="ECO:0000313" key="2">
    <source>
        <dbReference type="EMBL" id="SDK41125.1"/>
    </source>
</evidence>
<dbReference type="OrthoDB" id="6638088at2"/>
<sequence length="379" mass="43674">MKILLIGEYSRLHNSLKEGLMALGHEVKIVGTGDAFKDFPVDFSIAPKFSGSNGLSRFLNKIFFRLFKTDLEDLEKGWYFSKLLPILKGYDVVQLINSNAIETLPLWQIKMYRKLFDQNGKKFLLVCGEEHPIIEELLKNKMKYSILSPYFENPKLKNGYTYTLKYTTALYKKLYDFVASEVNGIITSDLDYKIPMDLQHIKNTFIPNPINTDKIAFVQNPVSDKIFIFHGVNRLSSIKKGNAYFEEALKIIKEKYPEKVEILQVESVPYDDYIKLYNKAHILLDQVFGYDQGYNALEAMASGKVVFTGAESEFTAHYDLNKTVNVNAVPDALKIAQDLSYLIENPLEITEIGERAREFIIKEHEYKMIAGRYLDVWSK</sequence>
<dbReference type="RefSeq" id="WP_091397984.1">
    <property type="nucleotide sequence ID" value="NZ_BKAI01000012.1"/>
</dbReference>
<keyword evidence="3" id="KW-1185">Reference proteome</keyword>
<organism evidence="2 3">
    <name type="scientific">Flavobacterium noncentrifugens</name>
    <dbReference type="NCBI Taxonomy" id="1128970"/>
    <lineage>
        <taxon>Bacteria</taxon>
        <taxon>Pseudomonadati</taxon>
        <taxon>Bacteroidota</taxon>
        <taxon>Flavobacteriia</taxon>
        <taxon>Flavobacteriales</taxon>
        <taxon>Flavobacteriaceae</taxon>
        <taxon>Flavobacterium</taxon>
    </lineage>
</organism>
<keyword evidence="2" id="KW-0808">Transferase</keyword>
<protein>
    <submittedName>
        <fullName evidence="2">Glycosyl transferases group 1</fullName>
    </submittedName>
</protein>
<dbReference type="InterPro" id="IPR055259">
    <property type="entry name" value="YkvP/CgeB_Glyco_trans-like"/>
</dbReference>
<dbReference type="Proteomes" id="UP000199580">
    <property type="component" value="Unassembled WGS sequence"/>
</dbReference>
<dbReference type="SUPFAM" id="SSF53756">
    <property type="entry name" value="UDP-Glycosyltransferase/glycogen phosphorylase"/>
    <property type="match status" value="1"/>
</dbReference>
<reference evidence="2 3" key="1">
    <citation type="submission" date="2016-10" db="EMBL/GenBank/DDBJ databases">
        <authorList>
            <person name="de Groot N.N."/>
        </authorList>
    </citation>
    <scope>NUCLEOTIDE SEQUENCE [LARGE SCALE GENOMIC DNA]</scope>
    <source>
        <strain evidence="2 3">CGMCC 1.10076</strain>
    </source>
</reference>
<dbReference type="GO" id="GO:0016740">
    <property type="term" value="F:transferase activity"/>
    <property type="evidence" value="ECO:0007669"/>
    <property type="project" value="UniProtKB-KW"/>
</dbReference>
<accession>A0A1G9BQE1</accession>
<evidence type="ECO:0000313" key="3">
    <source>
        <dbReference type="Proteomes" id="UP000199580"/>
    </source>
</evidence>
<gene>
    <name evidence="2" type="ORF">SAMN04487935_3299</name>
</gene>
<dbReference type="STRING" id="1128970.SAMN04487935_3299"/>
<feature type="domain" description="Spore protein YkvP/CgeB glycosyl transferase-like" evidence="1">
    <location>
        <begin position="249"/>
        <end position="374"/>
    </location>
</feature>
<evidence type="ECO:0000259" key="1">
    <source>
        <dbReference type="Pfam" id="PF13524"/>
    </source>
</evidence>